<comment type="caution">
    <text evidence="3">The sequence shown here is derived from an EMBL/GenBank/DDBJ whole genome shotgun (WGS) entry which is preliminary data.</text>
</comment>
<dbReference type="Pfam" id="PF01882">
    <property type="entry name" value="DUF58"/>
    <property type="match status" value="1"/>
</dbReference>
<dbReference type="AlphaFoldDB" id="A0A132BXS3"/>
<evidence type="ECO:0000313" key="4">
    <source>
        <dbReference type="Proteomes" id="UP000068382"/>
    </source>
</evidence>
<gene>
    <name evidence="3" type="ORF">TRIHO_20990</name>
</gene>
<organism evidence="3 4">
    <name type="scientific">Tritonibacter horizontis</name>
    <dbReference type="NCBI Taxonomy" id="1768241"/>
    <lineage>
        <taxon>Bacteria</taxon>
        <taxon>Pseudomonadati</taxon>
        <taxon>Pseudomonadota</taxon>
        <taxon>Alphaproteobacteria</taxon>
        <taxon>Rhodobacterales</taxon>
        <taxon>Paracoccaceae</taxon>
        <taxon>Tritonibacter</taxon>
    </lineage>
</organism>
<dbReference type="InterPro" id="IPR002881">
    <property type="entry name" value="DUF58"/>
</dbReference>
<proteinExistence type="predicted"/>
<protein>
    <recommendedName>
        <fullName evidence="2">DUF58 domain-containing protein</fullName>
    </recommendedName>
</protein>
<evidence type="ECO:0000313" key="3">
    <source>
        <dbReference type="EMBL" id="KUP92976.1"/>
    </source>
</evidence>
<name>A0A132BXS3_9RHOB</name>
<keyword evidence="4" id="KW-1185">Reference proteome</keyword>
<feature type="domain" description="DUF58" evidence="2">
    <location>
        <begin position="62"/>
        <end position="264"/>
    </location>
</feature>
<feature type="region of interest" description="Disordered" evidence="1">
    <location>
        <begin position="1"/>
        <end position="24"/>
    </location>
</feature>
<dbReference type="Proteomes" id="UP000068382">
    <property type="component" value="Unassembled WGS sequence"/>
</dbReference>
<dbReference type="PANTHER" id="PTHR33608">
    <property type="entry name" value="BLL2464 PROTEIN"/>
    <property type="match status" value="1"/>
</dbReference>
<dbReference type="PANTHER" id="PTHR33608:SF6">
    <property type="entry name" value="BLL2464 PROTEIN"/>
    <property type="match status" value="1"/>
</dbReference>
<evidence type="ECO:0000259" key="2">
    <source>
        <dbReference type="Pfam" id="PF01882"/>
    </source>
</evidence>
<sequence length="302" mass="33532">MSFSATSRSQAARGPAGQMRTRAEEAASVLPPLLVQAQQLAGAVLLGDHGRRRAGVGDDFWQYRPVQQGDSRRMIDHRRSARGDQQFVREREWQIAQTVHLWVDQGGSMRFASDANLPRKVDRARLLALASAVLMVRGGERVGLTGGLLPPRRGNMQILRLAEHFTKDDTAAYAPPEHRALIPHARALFVSDFLGPFEELELALSKAADRGLRGVLLQVLDPSEESFPFAGRTKFESMGADVSHETLKASALRDRYLDRLAERRDALDQLCRAAGWSFGVHHCGDSAQAGLLWLYHALERRP</sequence>
<accession>A0A132BXS3</accession>
<dbReference type="EMBL" id="LPUY01000063">
    <property type="protein sequence ID" value="KUP92976.1"/>
    <property type="molecule type" value="Genomic_DNA"/>
</dbReference>
<dbReference type="PATRIC" id="fig|1768241.3.peg.2208"/>
<reference evidence="3 4" key="1">
    <citation type="submission" date="2015-12" db="EMBL/GenBank/DDBJ databases">
        <title>Genome sequence of the marine Rhodobacteraceae strain O3.65, Candidatus Tritonibacter horizontis.</title>
        <authorList>
            <person name="Poehlein A."/>
            <person name="Giebel H.A."/>
            <person name="Voget S."/>
            <person name="Brinkhoff T."/>
        </authorList>
    </citation>
    <scope>NUCLEOTIDE SEQUENCE [LARGE SCALE GENOMIC DNA]</scope>
    <source>
        <strain evidence="3 4">O3.65</strain>
    </source>
</reference>
<evidence type="ECO:0000256" key="1">
    <source>
        <dbReference type="SAM" id="MobiDB-lite"/>
    </source>
</evidence>
<feature type="compositionally biased region" description="Polar residues" evidence="1">
    <location>
        <begin position="1"/>
        <end position="10"/>
    </location>
</feature>